<dbReference type="AlphaFoldDB" id="A0A9P6Y621"/>
<evidence type="ECO:0000313" key="2">
    <source>
        <dbReference type="Proteomes" id="UP000740926"/>
    </source>
</evidence>
<organism evidence="1 2">
    <name type="scientific">Rhizopus delemar</name>
    <dbReference type="NCBI Taxonomy" id="936053"/>
    <lineage>
        <taxon>Eukaryota</taxon>
        <taxon>Fungi</taxon>
        <taxon>Fungi incertae sedis</taxon>
        <taxon>Mucoromycota</taxon>
        <taxon>Mucoromycotina</taxon>
        <taxon>Mucoromycetes</taxon>
        <taxon>Mucorales</taxon>
        <taxon>Mucorineae</taxon>
        <taxon>Rhizopodaceae</taxon>
        <taxon>Rhizopus</taxon>
    </lineage>
</organism>
<comment type="caution">
    <text evidence="1">The sequence shown here is derived from an EMBL/GenBank/DDBJ whole genome shotgun (WGS) entry which is preliminary data.</text>
</comment>
<name>A0A9P6Y621_9FUNG</name>
<proteinExistence type="predicted"/>
<gene>
    <name evidence="1" type="ORF">G6F50_014432</name>
</gene>
<evidence type="ECO:0000313" key="1">
    <source>
        <dbReference type="EMBL" id="KAG1539941.1"/>
    </source>
</evidence>
<reference evidence="1 2" key="1">
    <citation type="journal article" date="2020" name="Microb. Genom.">
        <title>Genetic diversity of clinical and environmental Mucorales isolates obtained from an investigation of mucormycosis cases among solid organ transplant recipients.</title>
        <authorList>
            <person name="Nguyen M.H."/>
            <person name="Kaul D."/>
            <person name="Muto C."/>
            <person name="Cheng S.J."/>
            <person name="Richter R.A."/>
            <person name="Bruno V.M."/>
            <person name="Liu G."/>
            <person name="Beyhan S."/>
            <person name="Sundermann A.J."/>
            <person name="Mounaud S."/>
            <person name="Pasculle A.W."/>
            <person name="Nierman W.C."/>
            <person name="Driscoll E."/>
            <person name="Cumbie R."/>
            <person name="Clancy C.J."/>
            <person name="Dupont C.L."/>
        </authorList>
    </citation>
    <scope>NUCLEOTIDE SEQUENCE [LARGE SCALE GENOMIC DNA]</scope>
    <source>
        <strain evidence="1 2">GL24</strain>
    </source>
</reference>
<dbReference type="Proteomes" id="UP000740926">
    <property type="component" value="Unassembled WGS sequence"/>
</dbReference>
<accession>A0A9P6Y621</accession>
<sequence>MYQVILLKSESAFAREQWPQVDDLVDYEGVSYSLRAGPRQPLPTDHDWHPVAVYAPDEITEEEFQDWYALQQPTVEELRLNEEQSTNNRLYPVDLPSHDSPGPHHPAVITQQASPVEAHIVSRAGAVVRANRCGWRVFFPAIDPCTGPLAGPAAVQRLPAVRAA</sequence>
<dbReference type="EMBL" id="JAANIU010006877">
    <property type="protein sequence ID" value="KAG1539941.1"/>
    <property type="molecule type" value="Genomic_DNA"/>
</dbReference>
<protein>
    <submittedName>
        <fullName evidence="1">Uncharacterized protein</fullName>
    </submittedName>
</protein>
<keyword evidence="2" id="KW-1185">Reference proteome</keyword>